<dbReference type="GO" id="GO:0016829">
    <property type="term" value="F:lyase activity"/>
    <property type="evidence" value="ECO:0007669"/>
    <property type="project" value="UniProtKB-KW"/>
</dbReference>
<dbReference type="PATRIC" id="fig|284581.3.peg.320"/>
<keyword evidence="9" id="KW-0119">Carbohydrate metabolism</keyword>
<dbReference type="EMBL" id="LILC01000002">
    <property type="protein sequence ID" value="KOO50898.1"/>
    <property type="molecule type" value="Genomic_DNA"/>
</dbReference>
<keyword evidence="14" id="KW-1185">Reference proteome</keyword>
<comment type="cofactor">
    <cofactor evidence="2">
        <name>Ca(2+)</name>
        <dbReference type="ChEBI" id="CHEBI:29108"/>
    </cofactor>
</comment>
<evidence type="ECO:0000313" key="13">
    <source>
        <dbReference type="EMBL" id="KOO50898.1"/>
    </source>
</evidence>
<dbReference type="Proteomes" id="UP000037558">
    <property type="component" value="Unassembled WGS sequence"/>
</dbReference>
<keyword evidence="8" id="KW-0106">Calcium</keyword>
<reference evidence="14" key="1">
    <citation type="submission" date="2015-08" db="EMBL/GenBank/DDBJ databases">
        <title>Fjat-14210 dsm16467.</title>
        <authorList>
            <person name="Liu B."/>
            <person name="Wang J."/>
            <person name="Zhu Y."/>
            <person name="Liu G."/>
            <person name="Chen Q."/>
            <person name="Chen Z."/>
            <person name="Lan J."/>
            <person name="Che J."/>
            <person name="Ge C."/>
            <person name="Shi H."/>
            <person name="Pan Z."/>
            <person name="Liu X."/>
        </authorList>
    </citation>
    <scope>NUCLEOTIDE SEQUENCE [LARGE SCALE GENOMIC DNA]</scope>
    <source>
        <strain evidence="14">DSM 16467</strain>
    </source>
</reference>
<dbReference type="InterPro" id="IPR006047">
    <property type="entry name" value="GH13_cat_dom"/>
</dbReference>
<dbReference type="PANTHER" id="PTHR10357:SF215">
    <property type="entry name" value="ALPHA-AMYLASE 1"/>
    <property type="match status" value="1"/>
</dbReference>
<comment type="catalytic activity">
    <reaction evidence="1">
        <text>Endohydrolysis of (1-&gt;4)-alpha-D-glucosidic linkages in polysaccharides containing three or more (1-&gt;4)-alpha-linked D-glucose units.</text>
        <dbReference type="EC" id="3.2.1.1"/>
    </reaction>
</comment>
<name>A0A0M0LJL6_9BACI</name>
<evidence type="ECO:0000256" key="10">
    <source>
        <dbReference type="ARBA" id="ARBA00023295"/>
    </source>
</evidence>
<evidence type="ECO:0000256" key="3">
    <source>
        <dbReference type="ARBA" id="ARBA00008061"/>
    </source>
</evidence>
<evidence type="ECO:0000256" key="2">
    <source>
        <dbReference type="ARBA" id="ARBA00001913"/>
    </source>
</evidence>
<dbReference type="SUPFAM" id="SSF51011">
    <property type="entry name" value="Glycosyl hydrolase domain"/>
    <property type="match status" value="1"/>
</dbReference>
<protein>
    <recommendedName>
        <fullName evidence="4">alpha-amylase</fullName>
        <ecNumber evidence="4">3.2.1.1</ecNumber>
    </recommendedName>
</protein>
<dbReference type="OrthoDB" id="9805159at2"/>
<keyword evidence="10" id="KW-0326">Glycosidase</keyword>
<dbReference type="EC" id="3.2.1.1" evidence="4"/>
<proteinExistence type="inferred from homology"/>
<feature type="transmembrane region" description="Helical" evidence="11">
    <location>
        <begin position="465"/>
        <end position="485"/>
    </location>
</feature>
<keyword evidence="7" id="KW-0378">Hydrolase</keyword>
<evidence type="ECO:0000256" key="8">
    <source>
        <dbReference type="ARBA" id="ARBA00022837"/>
    </source>
</evidence>
<dbReference type="Pfam" id="PF22026">
    <property type="entry name" value="Alpha-amylase_C_2"/>
    <property type="match status" value="1"/>
</dbReference>
<feature type="domain" description="Glycosyl hydrolase family 13 catalytic" evidence="12">
    <location>
        <begin position="22"/>
        <end position="370"/>
    </location>
</feature>
<dbReference type="SUPFAM" id="SSF51445">
    <property type="entry name" value="(Trans)glycosidases"/>
    <property type="match status" value="1"/>
</dbReference>
<keyword evidence="13" id="KW-0456">Lyase</keyword>
<evidence type="ECO:0000256" key="1">
    <source>
        <dbReference type="ARBA" id="ARBA00000548"/>
    </source>
</evidence>
<dbReference type="GO" id="GO:0004556">
    <property type="term" value="F:alpha-amylase activity"/>
    <property type="evidence" value="ECO:0007669"/>
    <property type="project" value="UniProtKB-EC"/>
</dbReference>
<comment type="similarity">
    <text evidence="3">Belongs to the glycosyl hydrolase 13 family.</text>
</comment>
<dbReference type="InterPro" id="IPR017853">
    <property type="entry name" value="GH"/>
</dbReference>
<dbReference type="GO" id="GO:0005509">
    <property type="term" value="F:calcium ion binding"/>
    <property type="evidence" value="ECO:0007669"/>
    <property type="project" value="InterPro"/>
</dbReference>
<dbReference type="PANTHER" id="PTHR10357">
    <property type="entry name" value="ALPHA-AMYLASE FAMILY MEMBER"/>
    <property type="match status" value="1"/>
</dbReference>
<dbReference type="InterPro" id="IPR013780">
    <property type="entry name" value="Glyco_hydro_b"/>
</dbReference>
<dbReference type="InterPro" id="IPR054174">
    <property type="entry name" value="Alpha-amylase-like_C"/>
</dbReference>
<evidence type="ECO:0000256" key="4">
    <source>
        <dbReference type="ARBA" id="ARBA00012595"/>
    </source>
</evidence>
<dbReference type="STRING" id="284581.AMD01_00405"/>
<keyword evidence="11" id="KW-0812">Transmembrane</keyword>
<evidence type="ECO:0000259" key="12">
    <source>
        <dbReference type="SMART" id="SM00642"/>
    </source>
</evidence>
<dbReference type="Gene3D" id="3.20.20.80">
    <property type="entry name" value="Glycosidases"/>
    <property type="match status" value="1"/>
</dbReference>
<keyword evidence="11" id="KW-0472">Membrane</keyword>
<dbReference type="Gene3D" id="2.60.40.1180">
    <property type="entry name" value="Golgi alpha-mannosidase II"/>
    <property type="match status" value="1"/>
</dbReference>
<dbReference type="PIRSF" id="PIRSF001024">
    <property type="entry name" value="Alph-amyl_fung"/>
    <property type="match status" value="1"/>
</dbReference>
<evidence type="ECO:0000256" key="11">
    <source>
        <dbReference type="SAM" id="Phobius"/>
    </source>
</evidence>
<dbReference type="AlphaFoldDB" id="A0A0M0LJL6"/>
<dbReference type="Pfam" id="PF00128">
    <property type="entry name" value="Alpha-amylase"/>
    <property type="match status" value="1"/>
</dbReference>
<comment type="caution">
    <text evidence="13">The sequence shown here is derived from an EMBL/GenBank/DDBJ whole genome shotgun (WGS) entry which is preliminary data.</text>
</comment>
<evidence type="ECO:0000256" key="9">
    <source>
        <dbReference type="ARBA" id="ARBA00023277"/>
    </source>
</evidence>
<dbReference type="SMART" id="SM00642">
    <property type="entry name" value="Aamy"/>
    <property type="match status" value="1"/>
</dbReference>
<accession>A0A0M0LJL6</accession>
<evidence type="ECO:0000256" key="5">
    <source>
        <dbReference type="ARBA" id="ARBA00022723"/>
    </source>
</evidence>
<evidence type="ECO:0000313" key="14">
    <source>
        <dbReference type="Proteomes" id="UP000037558"/>
    </source>
</evidence>
<evidence type="ECO:0000256" key="7">
    <source>
        <dbReference type="ARBA" id="ARBA00022801"/>
    </source>
</evidence>
<dbReference type="GO" id="GO:0005975">
    <property type="term" value="P:carbohydrate metabolic process"/>
    <property type="evidence" value="ECO:0007669"/>
    <property type="project" value="InterPro"/>
</dbReference>
<organism evidence="13 14">
    <name type="scientific">Priestia koreensis</name>
    <dbReference type="NCBI Taxonomy" id="284581"/>
    <lineage>
        <taxon>Bacteria</taxon>
        <taxon>Bacillati</taxon>
        <taxon>Bacillota</taxon>
        <taxon>Bacilli</taxon>
        <taxon>Bacillales</taxon>
        <taxon>Bacillaceae</taxon>
        <taxon>Priestia</taxon>
    </lineage>
</organism>
<keyword evidence="6" id="KW-0732">Signal</keyword>
<keyword evidence="5" id="KW-0479">Metal-binding</keyword>
<gene>
    <name evidence="13" type="ORF">AMD01_00405</name>
</gene>
<dbReference type="CDD" id="cd11339">
    <property type="entry name" value="AmyAc_bac_CMD_like_2"/>
    <property type="match status" value="1"/>
</dbReference>
<dbReference type="InterPro" id="IPR013777">
    <property type="entry name" value="A-amylase-like"/>
</dbReference>
<evidence type="ECO:0000256" key="6">
    <source>
        <dbReference type="ARBA" id="ARBA00022729"/>
    </source>
</evidence>
<keyword evidence="11" id="KW-1133">Transmembrane helix</keyword>
<dbReference type="RefSeq" id="WP_053400074.1">
    <property type="nucleotide sequence ID" value="NZ_LILC01000002.1"/>
</dbReference>
<sequence>MSIPAKANAATDRKWQDEMMYFIMVDRFNNGDVKNDGDANPDDPKAYHGGDIQGIIEKLDYIKDMGFTSIWLTPIFYNEQKGYHGYWIQDFYKVDEHFGTIQDFKKLVKEAHKRDMKVILDFVANHTGYQHPWLKDPAKKDWFHEKKDIVNWNSQDEIENGWLYGLPDLNQENPDVKKYLIDAGKWWIKETDIDGYRLDTVRHVPKEFWTEFSEEMKKTKKDFFLLGEVWNSDPRYLAEYQKIGIDAMVDFPLYDQLTNIFSNVDESQENLIASWKRNKVAYPHPYLLGTFLDNHDTERFTRQALRHKQYPVTRTKLGLTYLYGAPGIPIVYYGTEITLDGGKDPDNRRLMNFQSDKELGEYVGKLAELRRKHPSLRRGTFDSIYEENGMAIYKRTYKNETTLVAINNTSKNQVVDLKEDFGRKKELRGLLESDFVRPDGDVYKLSVNRETANIYVVADKSGLNIPYIAAIVAIYVAFIAFLYFARKRRRKA</sequence>